<comment type="catalytic activity">
    <reaction evidence="6">
        <text>a 2'-deoxyadenosine in DNA + S-adenosyl-L-methionine = an N(6)-methyl-2'-deoxyadenosine in DNA + S-adenosyl-L-homocysteine + H(+)</text>
        <dbReference type="Rhea" id="RHEA:15197"/>
        <dbReference type="Rhea" id="RHEA-COMP:12418"/>
        <dbReference type="Rhea" id="RHEA-COMP:12419"/>
        <dbReference type="ChEBI" id="CHEBI:15378"/>
        <dbReference type="ChEBI" id="CHEBI:57856"/>
        <dbReference type="ChEBI" id="CHEBI:59789"/>
        <dbReference type="ChEBI" id="CHEBI:90615"/>
        <dbReference type="ChEBI" id="CHEBI:90616"/>
        <dbReference type="EC" id="2.1.1.72"/>
    </reaction>
</comment>
<dbReference type="GO" id="GO:0003676">
    <property type="term" value="F:nucleic acid binding"/>
    <property type="evidence" value="ECO:0007669"/>
    <property type="project" value="InterPro"/>
</dbReference>
<evidence type="ECO:0000313" key="8">
    <source>
        <dbReference type="EMBL" id="CQR62790.1"/>
    </source>
</evidence>
<dbReference type="CDD" id="cd02440">
    <property type="entry name" value="AdoMet_MTases"/>
    <property type="match status" value="1"/>
</dbReference>
<feature type="domain" description="Type II methyltransferase M.TaqI-like" evidence="7">
    <location>
        <begin position="130"/>
        <end position="239"/>
    </location>
</feature>
<organism evidence="8 9">
    <name type="scientific">Streptomyces leeuwenhoekii</name>
    <dbReference type="NCBI Taxonomy" id="1437453"/>
    <lineage>
        <taxon>Bacteria</taxon>
        <taxon>Bacillati</taxon>
        <taxon>Actinomycetota</taxon>
        <taxon>Actinomycetes</taxon>
        <taxon>Kitasatosporales</taxon>
        <taxon>Streptomycetaceae</taxon>
        <taxon>Streptomyces</taxon>
    </lineage>
</organism>
<dbReference type="EMBL" id="LN831790">
    <property type="protein sequence ID" value="CQR62790.1"/>
    <property type="molecule type" value="Genomic_DNA"/>
</dbReference>
<gene>
    <name evidence="8" type="primary">sle_33290</name>
</gene>
<dbReference type="PANTHER" id="PTHR33841:SF5">
    <property type="entry name" value="DNA METHYLASE (MODIFICATION METHYLASE) (METHYLTRANSFERASE)-RELATED"/>
    <property type="match status" value="1"/>
</dbReference>
<keyword evidence="4" id="KW-0808">Transferase</keyword>
<dbReference type="PRINTS" id="PR00507">
    <property type="entry name" value="N12N6MTFRASE"/>
</dbReference>
<evidence type="ECO:0000259" key="7">
    <source>
        <dbReference type="Pfam" id="PF07669"/>
    </source>
</evidence>
<evidence type="ECO:0000256" key="4">
    <source>
        <dbReference type="ARBA" id="ARBA00022679"/>
    </source>
</evidence>
<dbReference type="RefSeq" id="WP_029383953.1">
    <property type="nucleotide sequence ID" value="NZ_AZSD01000190.1"/>
</dbReference>
<protein>
    <recommendedName>
        <fullName evidence="2">site-specific DNA-methyltransferase (adenine-specific)</fullName>
        <ecNumber evidence="2">2.1.1.72</ecNumber>
    </recommendedName>
</protein>
<dbReference type="Proteomes" id="UP000035016">
    <property type="component" value="Chromosome Chromosome"/>
</dbReference>
<dbReference type="Pfam" id="PF07669">
    <property type="entry name" value="Eco57I"/>
    <property type="match status" value="1"/>
</dbReference>
<sequence length="509" mass="56710">MATEAPEVATDLVLRTEARRQELSSALDAKQRAKLGQYFTPAPAAEFIASLARLEAADTIRILDPGAGVGSLTASLVTRILRDLPGARINVTVCEVDPQLHDSLVATLEDCVNAARAVDSHLEVNLVRGDFITWATEAEGIFGERRGPFDLVIMNPPYKKLAANSRERKAVTAACTETSNLYSAFMALGTHLLAPGGQLMAITPRSFANGPYFRPFRRYFLDRMHIDHVHVFEARNKVFADTDVLQENVIFSATRTDSPDRGPVTISSSRSYSSEVRSRTVLYEDMVHPSDPEYFIHISADEEDVQLAAAHASLQATLPEISCQVSTGRVVDFRSKEHLRPNPVDGAVPLIYPLHMRDGEITWPVPGAKKNNAIMLNDETRKLTFPPGHYVVVKRLSSKEEKRRVVAAVFDADNTRCERIGFENHVNVFHSDGAGLARDFARGLCLWLNSTLLDRFIRRFNGHTQVNATDLRSLRYPSKNQLEAIGRDWPHGALPQQEKIDDMVEHHLQ</sequence>
<comment type="similarity">
    <text evidence="1">Belongs to the N(4)/N(6)-methyltransferase family.</text>
</comment>
<evidence type="ECO:0000313" key="9">
    <source>
        <dbReference type="Proteomes" id="UP000035016"/>
    </source>
</evidence>
<dbReference type="PROSITE" id="PS00092">
    <property type="entry name" value="N6_MTASE"/>
    <property type="match status" value="1"/>
</dbReference>
<dbReference type="Gene3D" id="3.40.50.150">
    <property type="entry name" value="Vaccinia Virus protein VP39"/>
    <property type="match status" value="1"/>
</dbReference>
<accession>A0A0F7VSU7</accession>
<dbReference type="REBASE" id="116787">
    <property type="entry name" value="M.SleC34ORF33290P"/>
</dbReference>
<dbReference type="AlphaFoldDB" id="A0A0F7VSU7"/>
<name>A0A0F7VSU7_STRLW</name>
<dbReference type="PANTHER" id="PTHR33841">
    <property type="entry name" value="DNA METHYLTRANSFERASE YEEA-RELATED"/>
    <property type="match status" value="1"/>
</dbReference>
<dbReference type="InterPro" id="IPR002052">
    <property type="entry name" value="DNA_methylase_N6_adenine_CS"/>
</dbReference>
<reference evidence="8 9" key="1">
    <citation type="submission" date="2015-02" db="EMBL/GenBank/DDBJ databases">
        <authorList>
            <person name="Gomez-Escribano P.J."/>
        </authorList>
    </citation>
    <scope>NUCLEOTIDE SEQUENCE [LARGE SCALE GENOMIC DNA]</scope>
    <source>
        <strain evidence="9">C34 (DSM 42122 / NRRL B-24963)</strain>
    </source>
</reference>
<evidence type="ECO:0000256" key="5">
    <source>
        <dbReference type="ARBA" id="ARBA00022691"/>
    </source>
</evidence>
<dbReference type="EC" id="2.1.1.72" evidence="2"/>
<dbReference type="InterPro" id="IPR011639">
    <property type="entry name" value="MethylTrfase_TaqI-like_dom"/>
</dbReference>
<proteinExistence type="inferred from homology"/>
<keyword evidence="5" id="KW-0949">S-adenosyl-L-methionine</keyword>
<evidence type="ECO:0000256" key="3">
    <source>
        <dbReference type="ARBA" id="ARBA00022603"/>
    </source>
</evidence>
<dbReference type="SUPFAM" id="SSF53335">
    <property type="entry name" value="S-adenosyl-L-methionine-dependent methyltransferases"/>
    <property type="match status" value="1"/>
</dbReference>
<evidence type="ECO:0000256" key="2">
    <source>
        <dbReference type="ARBA" id="ARBA00011900"/>
    </source>
</evidence>
<dbReference type="GO" id="GO:0032259">
    <property type="term" value="P:methylation"/>
    <property type="evidence" value="ECO:0007669"/>
    <property type="project" value="UniProtKB-KW"/>
</dbReference>
<evidence type="ECO:0000256" key="6">
    <source>
        <dbReference type="ARBA" id="ARBA00047942"/>
    </source>
</evidence>
<keyword evidence="3 8" id="KW-0489">Methyltransferase</keyword>
<dbReference type="KEGG" id="sle:sle_33290"/>
<evidence type="ECO:0000256" key="1">
    <source>
        <dbReference type="ARBA" id="ARBA00006594"/>
    </source>
</evidence>
<dbReference type="InterPro" id="IPR029063">
    <property type="entry name" value="SAM-dependent_MTases_sf"/>
</dbReference>
<dbReference type="GO" id="GO:0006304">
    <property type="term" value="P:DNA modification"/>
    <property type="evidence" value="ECO:0007669"/>
    <property type="project" value="InterPro"/>
</dbReference>
<dbReference type="GO" id="GO:0009007">
    <property type="term" value="F:site-specific DNA-methyltransferase (adenine-specific) activity"/>
    <property type="evidence" value="ECO:0007669"/>
    <property type="project" value="UniProtKB-EC"/>
</dbReference>
<dbReference type="InterPro" id="IPR050953">
    <property type="entry name" value="N4_N6_ade-DNA_methylase"/>
</dbReference>